<proteinExistence type="predicted"/>
<reference evidence="1 2" key="1">
    <citation type="submission" date="2018-07" db="EMBL/GenBank/DDBJ databases">
        <title>Phylogenomic Insights into understanding Host Adaptation of Lactobacillus reuteri by a novel species, Lactobacillus spp. M31.</title>
        <authorList>
            <person name="Sharma S."/>
            <person name="Patil P."/>
            <person name="Korpole S."/>
            <person name="Patil P.B."/>
        </authorList>
    </citation>
    <scope>NUCLEOTIDE SEQUENCE [LARGE SCALE GENOMIC DNA]</scope>
    <source>
        <strain evidence="1 2">M31</strain>
    </source>
</reference>
<protein>
    <recommendedName>
        <fullName evidence="3">Lipoprotein</fullName>
    </recommendedName>
</protein>
<dbReference type="EMBL" id="QORN01000001">
    <property type="protein sequence ID" value="MBD5805538.1"/>
    <property type="molecule type" value="Genomic_DNA"/>
</dbReference>
<organism evidence="1 2">
    <name type="scientific">Limosilactobacillus walteri</name>
    <dbReference type="NCBI Taxonomy" id="2268022"/>
    <lineage>
        <taxon>Bacteria</taxon>
        <taxon>Bacillati</taxon>
        <taxon>Bacillota</taxon>
        <taxon>Bacilli</taxon>
        <taxon>Lactobacillales</taxon>
        <taxon>Lactobacillaceae</taxon>
        <taxon>Limosilactobacillus</taxon>
    </lineage>
</organism>
<name>A0ABR8P596_9LACO</name>
<dbReference type="Proteomes" id="UP000704341">
    <property type="component" value="Unassembled WGS sequence"/>
</dbReference>
<dbReference type="RefSeq" id="WP_191667388.1">
    <property type="nucleotide sequence ID" value="NZ_QORN01000001.1"/>
</dbReference>
<evidence type="ECO:0000313" key="1">
    <source>
        <dbReference type="EMBL" id="MBD5805538.1"/>
    </source>
</evidence>
<keyword evidence="2" id="KW-1185">Reference proteome</keyword>
<sequence length="228" mass="25203">MKKMVLLVVTMFAGILLVGCGKHNESSQNKNTQSVIQKEKSVDHKVSSSPVKLAANNLTPQENAALVMYYGGVKNNQNYVRKIDEKGQQINVTLYNINDADRFKIRGDIPAGAQILYSVKLKEGKGSAYYTIVGNNTYILDNHNGFMKEPFTTDEMVSLANKNNAGAMIKNVSLDSQINAKRNDTSNESETNNEPEKMTFDEAASLIEKGGFTDFSYESAMQLPMVVI</sequence>
<dbReference type="PROSITE" id="PS51257">
    <property type="entry name" value="PROKAR_LIPOPROTEIN"/>
    <property type="match status" value="1"/>
</dbReference>
<evidence type="ECO:0008006" key="3">
    <source>
        <dbReference type="Google" id="ProtNLM"/>
    </source>
</evidence>
<comment type="caution">
    <text evidence="1">The sequence shown here is derived from an EMBL/GenBank/DDBJ whole genome shotgun (WGS) entry which is preliminary data.</text>
</comment>
<evidence type="ECO:0000313" key="2">
    <source>
        <dbReference type="Proteomes" id="UP000704341"/>
    </source>
</evidence>
<accession>A0ABR8P596</accession>
<gene>
    <name evidence="1" type="ORF">DTK66_00175</name>
</gene>